<dbReference type="Proteomes" id="UP000621540">
    <property type="component" value="Unassembled WGS sequence"/>
</dbReference>
<evidence type="ECO:0000313" key="3">
    <source>
        <dbReference type="Proteomes" id="UP000621540"/>
    </source>
</evidence>
<dbReference type="Gene3D" id="3.90.550.10">
    <property type="entry name" value="Spore Coat Polysaccharide Biosynthesis Protein SpsA, Chain A"/>
    <property type="match status" value="1"/>
</dbReference>
<dbReference type="CDD" id="cd04179">
    <property type="entry name" value="DPM_DPG-synthase_like"/>
    <property type="match status" value="1"/>
</dbReference>
<proteinExistence type="predicted"/>
<evidence type="ECO:0000313" key="2">
    <source>
        <dbReference type="EMBL" id="MBC5752834.1"/>
    </source>
</evidence>
<keyword evidence="3" id="KW-1185">Reference proteome</keyword>
<sequence length="254" mass="29054">MKTEMGTKEERDGVMAVVMIPAYQPDNRLVEITDQLWVNGYRIIVVDDGSGAQYRHIFEKLNDTCIVLHHGENRGKGAAIKTGLDYIRKEIWDAGVIGVMDADGQHLTKDMIKLLEYAESHTKTLVLGTRTVEREMPLKSRLGNRITRAVFRFVSGARVSDTQTVMRAFGAGLLPKLLAVKGERYEYEMNVLIEAVKAHIPIAEIKIHTIYTDRRNTGSHFRRFRDSFRIYKELLKFNVSLTPKEHVHGRVKRC</sequence>
<name>A0ABR7I7D5_9FIRM</name>
<feature type="domain" description="Glycosyltransferase 2-like" evidence="1">
    <location>
        <begin position="18"/>
        <end position="170"/>
    </location>
</feature>
<dbReference type="EMBL" id="JACOQH010000001">
    <property type="protein sequence ID" value="MBC5752834.1"/>
    <property type="molecule type" value="Genomic_DNA"/>
</dbReference>
<accession>A0ABR7I7D5</accession>
<dbReference type="InterPro" id="IPR001173">
    <property type="entry name" value="Glyco_trans_2-like"/>
</dbReference>
<dbReference type="Pfam" id="PF00535">
    <property type="entry name" value="Glycos_transf_2"/>
    <property type="match status" value="1"/>
</dbReference>
<dbReference type="PANTHER" id="PTHR10859">
    <property type="entry name" value="GLYCOSYL TRANSFERASE"/>
    <property type="match status" value="1"/>
</dbReference>
<dbReference type="RefSeq" id="WP_186981516.1">
    <property type="nucleotide sequence ID" value="NZ_JACOQH010000001.1"/>
</dbReference>
<protein>
    <submittedName>
        <fullName evidence="2">Glycosyltransferase family 2 protein</fullName>
    </submittedName>
</protein>
<dbReference type="PANTHER" id="PTHR10859:SF114">
    <property type="entry name" value="DOLICHOL-PHOSPHATE MANNOSYLTRANSFERASE"/>
    <property type="match status" value="1"/>
</dbReference>
<reference evidence="2 3" key="1">
    <citation type="submission" date="2020-08" db="EMBL/GenBank/DDBJ databases">
        <title>Genome public.</title>
        <authorList>
            <person name="Liu C."/>
            <person name="Sun Q."/>
        </authorList>
    </citation>
    <scope>NUCLEOTIDE SEQUENCE [LARGE SCALE GENOMIC DNA]</scope>
    <source>
        <strain evidence="2 3">BX0805</strain>
    </source>
</reference>
<dbReference type="SUPFAM" id="SSF53448">
    <property type="entry name" value="Nucleotide-diphospho-sugar transferases"/>
    <property type="match status" value="1"/>
</dbReference>
<evidence type="ECO:0000259" key="1">
    <source>
        <dbReference type="Pfam" id="PF00535"/>
    </source>
</evidence>
<dbReference type="InterPro" id="IPR029044">
    <property type="entry name" value="Nucleotide-diphossugar_trans"/>
</dbReference>
<organism evidence="2 3">
    <name type="scientific">Roseburia yibonii</name>
    <dbReference type="NCBI Taxonomy" id="2763063"/>
    <lineage>
        <taxon>Bacteria</taxon>
        <taxon>Bacillati</taxon>
        <taxon>Bacillota</taxon>
        <taxon>Clostridia</taxon>
        <taxon>Lachnospirales</taxon>
        <taxon>Lachnospiraceae</taxon>
        <taxon>Roseburia</taxon>
    </lineage>
</organism>
<comment type="caution">
    <text evidence="2">The sequence shown here is derived from an EMBL/GenBank/DDBJ whole genome shotgun (WGS) entry which is preliminary data.</text>
</comment>
<gene>
    <name evidence="2" type="ORF">H8Z76_02130</name>
</gene>